<evidence type="ECO:0000313" key="4">
    <source>
        <dbReference type="Proteomes" id="UP000275267"/>
    </source>
</evidence>
<dbReference type="OrthoDB" id="202415at2759"/>
<comment type="caution">
    <text evidence="3">The sequence shown here is derived from an EMBL/GenBank/DDBJ whole genome shotgun (WGS) entry which is preliminary data.</text>
</comment>
<feature type="domain" description="Glycosyl transferase CAP10" evidence="2">
    <location>
        <begin position="5"/>
        <end position="190"/>
    </location>
</feature>
<dbReference type="Proteomes" id="UP000275267">
    <property type="component" value="Unassembled WGS sequence"/>
</dbReference>
<reference evidence="4" key="1">
    <citation type="journal article" date="2019" name="Nat. Commun.">
        <title>The genome of broomcorn millet.</title>
        <authorList>
            <person name="Zou C."/>
            <person name="Miki D."/>
            <person name="Li D."/>
            <person name="Tang Q."/>
            <person name="Xiao L."/>
            <person name="Rajput S."/>
            <person name="Deng P."/>
            <person name="Jia W."/>
            <person name="Huang R."/>
            <person name="Zhang M."/>
            <person name="Sun Y."/>
            <person name="Hu J."/>
            <person name="Fu X."/>
            <person name="Schnable P.S."/>
            <person name="Li F."/>
            <person name="Zhang H."/>
            <person name="Feng B."/>
            <person name="Zhu X."/>
            <person name="Liu R."/>
            <person name="Schnable J.C."/>
            <person name="Zhu J.-K."/>
            <person name="Zhang H."/>
        </authorList>
    </citation>
    <scope>NUCLEOTIDE SEQUENCE [LARGE SCALE GENOMIC DNA]</scope>
</reference>
<evidence type="ECO:0000313" key="3">
    <source>
        <dbReference type="EMBL" id="RLM64301.1"/>
    </source>
</evidence>
<dbReference type="EMBL" id="PQIB02000015">
    <property type="protein sequence ID" value="RLM64301.1"/>
    <property type="molecule type" value="Genomic_DNA"/>
</dbReference>
<dbReference type="STRING" id="4540.A0A3L6PUB3"/>
<dbReference type="SMART" id="SM00672">
    <property type="entry name" value="CAP10"/>
    <property type="match status" value="1"/>
</dbReference>
<proteinExistence type="predicted"/>
<dbReference type="PANTHER" id="PTHR12203:SF30">
    <property type="entry name" value="OS04G0534000 PROTEIN"/>
    <property type="match status" value="1"/>
</dbReference>
<accession>A0A3L6PUB3</accession>
<gene>
    <name evidence="3" type="ORF">C2845_PM16G14960</name>
</gene>
<evidence type="ECO:0000259" key="2">
    <source>
        <dbReference type="SMART" id="SM00672"/>
    </source>
</evidence>
<dbReference type="Pfam" id="PF05686">
    <property type="entry name" value="Glyco_transf_90"/>
    <property type="match status" value="1"/>
</dbReference>
<evidence type="ECO:0000256" key="1">
    <source>
        <dbReference type="SAM" id="MobiDB-lite"/>
    </source>
</evidence>
<dbReference type="InterPro" id="IPR006598">
    <property type="entry name" value="CAP10"/>
</dbReference>
<dbReference type="PANTHER" id="PTHR12203">
    <property type="entry name" value="KDEL LYS-ASP-GLU-LEU CONTAINING - RELATED"/>
    <property type="match status" value="1"/>
</dbReference>
<sequence>MAAGLRQGDMSARQGRPGKRRRSTVGALATAENLTQEMAASLSGLGEGAAARIQGVRPVQAVHAQAQLHCHGATPCHILYKIYIEGRGWSVSEKYILACDSVALMVRPRLHDFFSRGLAPLRYYWPVRDRGVAMCRSIKFAVDWGNAHPDKAREIGRNASRFVREDLTMGHVYDYMLHLLTEYARLLRYRPAVPRGAAEGTVESMARGGGGPRGSS</sequence>
<keyword evidence="4" id="KW-1185">Reference proteome</keyword>
<name>A0A3L6PUB3_PANMI</name>
<feature type="region of interest" description="Disordered" evidence="1">
    <location>
        <begin position="1"/>
        <end position="25"/>
    </location>
</feature>
<organism evidence="3 4">
    <name type="scientific">Panicum miliaceum</name>
    <name type="common">Proso millet</name>
    <name type="synonym">Broomcorn millet</name>
    <dbReference type="NCBI Taxonomy" id="4540"/>
    <lineage>
        <taxon>Eukaryota</taxon>
        <taxon>Viridiplantae</taxon>
        <taxon>Streptophyta</taxon>
        <taxon>Embryophyta</taxon>
        <taxon>Tracheophyta</taxon>
        <taxon>Spermatophyta</taxon>
        <taxon>Magnoliopsida</taxon>
        <taxon>Liliopsida</taxon>
        <taxon>Poales</taxon>
        <taxon>Poaceae</taxon>
        <taxon>PACMAD clade</taxon>
        <taxon>Panicoideae</taxon>
        <taxon>Panicodae</taxon>
        <taxon>Paniceae</taxon>
        <taxon>Panicinae</taxon>
        <taxon>Panicum</taxon>
        <taxon>Panicum sect. Panicum</taxon>
    </lineage>
</organism>
<dbReference type="InterPro" id="IPR051091">
    <property type="entry name" value="O-Glucosyltr/Glycosyltrsf_90"/>
</dbReference>
<protein>
    <submittedName>
        <fullName evidence="3">O-glucosyltransferase rumi-like isoform X1</fullName>
    </submittedName>
</protein>
<dbReference type="AlphaFoldDB" id="A0A3L6PUB3"/>
<dbReference type="GO" id="GO:0016740">
    <property type="term" value="F:transferase activity"/>
    <property type="evidence" value="ECO:0007669"/>
    <property type="project" value="UniProtKB-KW"/>
</dbReference>